<evidence type="ECO:0000256" key="2">
    <source>
        <dbReference type="ARBA" id="ARBA00022801"/>
    </source>
</evidence>
<comment type="caution">
    <text evidence="5">The sequence shown here is derived from an EMBL/GenBank/DDBJ whole genome shotgun (WGS) entry which is preliminary data.</text>
</comment>
<dbReference type="InterPro" id="IPR050410">
    <property type="entry name" value="CCR4/nocturin_mRNA_transcr"/>
</dbReference>
<dbReference type="VEuPathDB" id="AmoebaDB:NfTy_059830"/>
<sequence>MTSFNQNSHHHHYSGYPRQWLSSCLSPSPQSTPHSESSSSKTRTTSSPISILSYNLLAQSLCNRRGTQSYLTPEQARWSFRKNKLLNEIAYLNMDIISLQEVDFYDSFWEMELQKLGYSTLYSPQFNFEKNHRPMPYGLVIGYKKDKFHLLKSKVVDYRLQSLELMTPRTNEHLDPHNNNLHTTTIGENSCNPHDPINMNGATCLPPMTILEQCEMNQSGNITLLAVLQCVANESTKDRRGIILSNTHLYWRPESNAVRVRQELILLHEMNELFKEFNDSSENVFELVLTGDFNTSPNDLPYILLTTRNPQYGCGGDNDENGIALDENGKKFWDAFNQSERMASGSSSDEMYDIEKDPLVPYFPIVEWATEKCKEEFIQRDRFSFTQQPVDSSSQVVLPPIDTLNETLFERYYFDQQVKRLENIRQCVNHIHLHYPLLHSVYTEYSNCTFTSNEEEDKLHTTTTTLTKSTNGTFSSTLSMQKHIEEMKVHSRWSNHELYYTTFTPKFISSLDYIMVRKQALKKLKGFSGDDGEHDALLPSCSSSLFRKTIQLCALLSIPTPHEIHQGQEEQSPLHHGHHHPPHTPGISNLSVASIETSRDNLEHTHETSKVHLQETNVKLSKQQHFIPNSIHASDHFSLAVRLAFVE</sequence>
<dbReference type="Gene3D" id="3.60.10.10">
    <property type="entry name" value="Endonuclease/exonuclease/phosphatase"/>
    <property type="match status" value="2"/>
</dbReference>
<evidence type="ECO:0000313" key="5">
    <source>
        <dbReference type="EMBL" id="KAF0977909.1"/>
    </source>
</evidence>
<dbReference type="VEuPathDB" id="AmoebaDB:FDP41_003231"/>
<dbReference type="GeneID" id="68110449"/>
<dbReference type="OMA" id="LEHTHET"/>
<accession>A0A6A5BY81</accession>
<evidence type="ECO:0000256" key="1">
    <source>
        <dbReference type="ARBA" id="ARBA00010774"/>
    </source>
</evidence>
<dbReference type="VEuPathDB" id="AmoebaDB:NF0039290"/>
<dbReference type="GO" id="GO:0006139">
    <property type="term" value="P:nucleobase-containing compound metabolic process"/>
    <property type="evidence" value="ECO:0007669"/>
    <property type="project" value="UniProtKB-ARBA"/>
</dbReference>
<dbReference type="InterPro" id="IPR005135">
    <property type="entry name" value="Endo/exonuclease/phosphatase"/>
</dbReference>
<evidence type="ECO:0000313" key="6">
    <source>
        <dbReference type="Proteomes" id="UP000444721"/>
    </source>
</evidence>
<feature type="region of interest" description="Disordered" evidence="3">
    <location>
        <begin position="565"/>
        <end position="589"/>
    </location>
</feature>
<dbReference type="AlphaFoldDB" id="A0A6A5BY81"/>
<proteinExistence type="inferred from homology"/>
<dbReference type="PANTHER" id="PTHR12121">
    <property type="entry name" value="CARBON CATABOLITE REPRESSOR PROTEIN 4"/>
    <property type="match status" value="1"/>
</dbReference>
<name>A0A6A5BY81_NAEFO</name>
<dbReference type="Proteomes" id="UP000444721">
    <property type="component" value="Unassembled WGS sequence"/>
</dbReference>
<keyword evidence="6" id="KW-1185">Reference proteome</keyword>
<dbReference type="PANTHER" id="PTHR12121:SF45">
    <property type="entry name" value="NOCTURNIN"/>
    <property type="match status" value="1"/>
</dbReference>
<keyword evidence="2" id="KW-0378">Hydrolase</keyword>
<feature type="region of interest" description="Disordered" evidence="3">
    <location>
        <begin position="24"/>
        <end position="46"/>
    </location>
</feature>
<protein>
    <recommendedName>
        <fullName evidence="4">Endonuclease/exonuclease/phosphatase domain-containing protein</fullName>
    </recommendedName>
</protein>
<dbReference type="EMBL" id="VFQX01000033">
    <property type="protein sequence ID" value="KAF0977909.1"/>
    <property type="molecule type" value="Genomic_DNA"/>
</dbReference>
<dbReference type="RefSeq" id="XP_044562622.1">
    <property type="nucleotide sequence ID" value="XM_044706513.1"/>
</dbReference>
<feature type="domain" description="Endonuclease/exonuclease/phosphatase" evidence="4">
    <location>
        <begin position="52"/>
        <end position="312"/>
    </location>
</feature>
<comment type="similarity">
    <text evidence="1">Belongs to the CCR4/nocturin family.</text>
</comment>
<evidence type="ECO:0000259" key="4">
    <source>
        <dbReference type="Pfam" id="PF03372"/>
    </source>
</evidence>
<reference evidence="5 6" key="1">
    <citation type="journal article" date="2019" name="Sci. Rep.">
        <title>Nanopore sequencing improves the draft genome of the human pathogenic amoeba Naegleria fowleri.</title>
        <authorList>
            <person name="Liechti N."/>
            <person name="Schurch N."/>
            <person name="Bruggmann R."/>
            <person name="Wittwer M."/>
        </authorList>
    </citation>
    <scope>NUCLEOTIDE SEQUENCE [LARGE SCALE GENOMIC DNA]</scope>
    <source>
        <strain evidence="5 6">ATCC 30894</strain>
    </source>
</reference>
<feature type="compositionally biased region" description="Low complexity" evidence="3">
    <location>
        <begin position="26"/>
        <end position="46"/>
    </location>
</feature>
<evidence type="ECO:0000256" key="3">
    <source>
        <dbReference type="SAM" id="MobiDB-lite"/>
    </source>
</evidence>
<organism evidence="5 6">
    <name type="scientific">Naegleria fowleri</name>
    <name type="common">Brain eating amoeba</name>
    <dbReference type="NCBI Taxonomy" id="5763"/>
    <lineage>
        <taxon>Eukaryota</taxon>
        <taxon>Discoba</taxon>
        <taxon>Heterolobosea</taxon>
        <taxon>Tetramitia</taxon>
        <taxon>Eutetramitia</taxon>
        <taxon>Vahlkampfiidae</taxon>
        <taxon>Naegleria</taxon>
    </lineage>
</organism>
<gene>
    <name evidence="5" type="ORF">FDP41_003231</name>
</gene>
<dbReference type="SUPFAM" id="SSF56219">
    <property type="entry name" value="DNase I-like"/>
    <property type="match status" value="1"/>
</dbReference>
<dbReference type="GO" id="GO:0000175">
    <property type="term" value="F:3'-5'-RNA exonuclease activity"/>
    <property type="evidence" value="ECO:0007669"/>
    <property type="project" value="TreeGrafter"/>
</dbReference>
<dbReference type="InterPro" id="IPR036691">
    <property type="entry name" value="Endo/exonu/phosph_ase_sf"/>
</dbReference>
<dbReference type="Pfam" id="PF03372">
    <property type="entry name" value="Exo_endo_phos"/>
    <property type="match status" value="1"/>
</dbReference>
<dbReference type="OrthoDB" id="428734at2759"/>